<feature type="compositionally biased region" description="Acidic residues" evidence="1">
    <location>
        <begin position="315"/>
        <end position="328"/>
    </location>
</feature>
<dbReference type="SUPFAM" id="SSF52047">
    <property type="entry name" value="RNI-like"/>
    <property type="match status" value="1"/>
</dbReference>
<evidence type="ECO:0000259" key="2">
    <source>
        <dbReference type="PROSITE" id="PS50181"/>
    </source>
</evidence>
<gene>
    <name evidence="3" type="ORF">POM88_019732</name>
</gene>
<feature type="domain" description="F-box" evidence="2">
    <location>
        <begin position="15"/>
        <end position="62"/>
    </location>
</feature>
<feature type="compositionally biased region" description="Acidic residues" evidence="1">
    <location>
        <begin position="288"/>
        <end position="306"/>
    </location>
</feature>
<reference evidence="3" key="1">
    <citation type="submission" date="2023-02" db="EMBL/GenBank/DDBJ databases">
        <title>Genome of toxic invasive species Heracleum sosnowskyi carries increased number of genes despite the absence of recent whole-genome duplications.</title>
        <authorList>
            <person name="Schelkunov M."/>
            <person name="Shtratnikova V."/>
            <person name="Makarenko M."/>
            <person name="Klepikova A."/>
            <person name="Omelchenko D."/>
            <person name="Novikova G."/>
            <person name="Obukhova E."/>
            <person name="Bogdanov V."/>
            <person name="Penin A."/>
            <person name="Logacheva M."/>
        </authorList>
    </citation>
    <scope>NUCLEOTIDE SEQUENCE</scope>
    <source>
        <strain evidence="3">Hsosn_3</strain>
        <tissue evidence="3">Leaf</tissue>
    </source>
</reference>
<organism evidence="3 4">
    <name type="scientific">Heracleum sosnowskyi</name>
    <dbReference type="NCBI Taxonomy" id="360622"/>
    <lineage>
        <taxon>Eukaryota</taxon>
        <taxon>Viridiplantae</taxon>
        <taxon>Streptophyta</taxon>
        <taxon>Embryophyta</taxon>
        <taxon>Tracheophyta</taxon>
        <taxon>Spermatophyta</taxon>
        <taxon>Magnoliopsida</taxon>
        <taxon>eudicotyledons</taxon>
        <taxon>Gunneridae</taxon>
        <taxon>Pentapetalae</taxon>
        <taxon>asterids</taxon>
        <taxon>campanulids</taxon>
        <taxon>Apiales</taxon>
        <taxon>Apiaceae</taxon>
        <taxon>Apioideae</taxon>
        <taxon>apioid superclade</taxon>
        <taxon>Tordylieae</taxon>
        <taxon>Tordyliinae</taxon>
        <taxon>Heracleum</taxon>
    </lineage>
</organism>
<reference evidence="3" key="2">
    <citation type="submission" date="2023-05" db="EMBL/GenBank/DDBJ databases">
        <authorList>
            <person name="Schelkunov M.I."/>
        </authorList>
    </citation>
    <scope>NUCLEOTIDE SEQUENCE</scope>
    <source>
        <strain evidence="3">Hsosn_3</strain>
        <tissue evidence="3">Leaf</tissue>
    </source>
</reference>
<dbReference type="AlphaFoldDB" id="A0AAD8IA34"/>
<dbReference type="PANTHER" id="PTHR38926">
    <property type="entry name" value="F-BOX DOMAIN CONTAINING PROTEIN, EXPRESSED"/>
    <property type="match status" value="1"/>
</dbReference>
<evidence type="ECO:0000256" key="1">
    <source>
        <dbReference type="SAM" id="MobiDB-lite"/>
    </source>
</evidence>
<evidence type="ECO:0000313" key="3">
    <source>
        <dbReference type="EMBL" id="KAK1381997.1"/>
    </source>
</evidence>
<dbReference type="Pfam" id="PF12937">
    <property type="entry name" value="F-box-like"/>
    <property type="match status" value="1"/>
</dbReference>
<protein>
    <submittedName>
        <fullName evidence="3">F-box protein SKIP19</fullName>
    </submittedName>
</protein>
<dbReference type="InterPro" id="IPR032675">
    <property type="entry name" value="LRR_dom_sf"/>
</dbReference>
<dbReference type="Proteomes" id="UP001237642">
    <property type="component" value="Unassembled WGS sequence"/>
</dbReference>
<dbReference type="PANTHER" id="PTHR38926:SF2">
    <property type="entry name" value="F-BOX_LRR-REPEAT PROTEIN 21-RELATED"/>
    <property type="match status" value="1"/>
</dbReference>
<keyword evidence="4" id="KW-1185">Reference proteome</keyword>
<proteinExistence type="predicted"/>
<dbReference type="EMBL" id="JAUIZM010000005">
    <property type="protein sequence ID" value="KAK1381997.1"/>
    <property type="molecule type" value="Genomic_DNA"/>
</dbReference>
<dbReference type="PROSITE" id="PS50181">
    <property type="entry name" value="FBOX"/>
    <property type="match status" value="1"/>
</dbReference>
<accession>A0AAD8IA34</accession>
<comment type="caution">
    <text evidence="3">The sequence shown here is derived from an EMBL/GenBank/DDBJ whole genome shotgun (WGS) entry which is preliminary data.</text>
</comment>
<dbReference type="SMART" id="SM00256">
    <property type="entry name" value="FBOX"/>
    <property type="match status" value="1"/>
</dbReference>
<sequence>MACPSNPVPPPAERSRNWLELPVDLTSSILVRLGAVEVLMSARKVCKTWRQICSDPGMWRVVKIEHSDYEKSPQILKHVVTKAVDLSCGQLVDLDLQIWGHPYNLLLYVFDRSSQLRRLCIYSSTNIMSDWLSEMLEGLPLLEELHLDCICHFKKAVEIAARCCPHLKSLKLANDLYRRPKMGCDEDALAIAEHMTRLRHLELYGPNKMTNDGLLAILENCPHLESLDVEHGVANVGPDLVRRLSQQIKDLKLSYDSTGYDSLGYDSMGDSDEGILNEDDLCERSDFYTDEETDDLDSSGEDDFSEPSDTSTGSDDYDDNDDDDSDRF</sequence>
<dbReference type="Gene3D" id="3.80.10.10">
    <property type="entry name" value="Ribonuclease Inhibitor"/>
    <property type="match status" value="1"/>
</dbReference>
<evidence type="ECO:0000313" key="4">
    <source>
        <dbReference type="Proteomes" id="UP001237642"/>
    </source>
</evidence>
<feature type="region of interest" description="Disordered" evidence="1">
    <location>
        <begin position="281"/>
        <end position="328"/>
    </location>
</feature>
<dbReference type="InterPro" id="IPR001810">
    <property type="entry name" value="F-box_dom"/>
</dbReference>
<name>A0AAD8IA34_9APIA</name>
<dbReference type="Gene3D" id="1.20.1280.50">
    <property type="match status" value="1"/>
</dbReference>
<dbReference type="CDD" id="cd22164">
    <property type="entry name" value="F-box_AtSKIP19-like"/>
    <property type="match status" value="1"/>
</dbReference>